<proteinExistence type="predicted"/>
<comment type="caution">
    <text evidence="2">The sequence shown here is derived from an EMBL/GenBank/DDBJ whole genome shotgun (WGS) entry which is preliminary data.</text>
</comment>
<dbReference type="EMBL" id="BAABDI010000024">
    <property type="protein sequence ID" value="GAA3983808.1"/>
    <property type="molecule type" value="Genomic_DNA"/>
</dbReference>
<accession>A0ABP7QJY9</accession>
<feature type="transmembrane region" description="Helical" evidence="1">
    <location>
        <begin position="59"/>
        <end position="77"/>
    </location>
</feature>
<organism evidence="2 3">
    <name type="scientific">Hymenobacter antarcticus</name>
    <dbReference type="NCBI Taxonomy" id="486270"/>
    <lineage>
        <taxon>Bacteria</taxon>
        <taxon>Pseudomonadati</taxon>
        <taxon>Bacteroidota</taxon>
        <taxon>Cytophagia</taxon>
        <taxon>Cytophagales</taxon>
        <taxon>Hymenobacteraceae</taxon>
        <taxon>Hymenobacter</taxon>
    </lineage>
</organism>
<evidence type="ECO:0000256" key="1">
    <source>
        <dbReference type="SAM" id="Phobius"/>
    </source>
</evidence>
<feature type="transmembrane region" description="Helical" evidence="1">
    <location>
        <begin position="30"/>
        <end position="53"/>
    </location>
</feature>
<keyword evidence="1" id="KW-0472">Membrane</keyword>
<keyword evidence="1" id="KW-1133">Transmembrane helix</keyword>
<name>A0ABP7QJY9_9BACT</name>
<protein>
    <recommendedName>
        <fullName evidence="4">PH domain-containing protein</fullName>
    </recommendedName>
</protein>
<keyword evidence="3" id="KW-1185">Reference proteome</keyword>
<sequence>MHMEQPRPMSSTIVETDTELIITTPKKKSWVVIILLSILTLQFSLGLFSVIFSDETMPATGRIIMAAFSLTVLYFTVKGIIWQAKGRTKITISNSTLTVNSIASVLAKNKVYRLSDVGLVGVKNEVVSEGPLAMLQLLKIADRIKVVIGYGYETIPIIGGVDMTEAVEIKDRINTKLKAARQ</sequence>
<dbReference type="Proteomes" id="UP001501556">
    <property type="component" value="Unassembled WGS sequence"/>
</dbReference>
<evidence type="ECO:0008006" key="4">
    <source>
        <dbReference type="Google" id="ProtNLM"/>
    </source>
</evidence>
<reference evidence="3" key="1">
    <citation type="journal article" date="2019" name="Int. J. Syst. Evol. Microbiol.">
        <title>The Global Catalogue of Microorganisms (GCM) 10K type strain sequencing project: providing services to taxonomists for standard genome sequencing and annotation.</title>
        <authorList>
            <consortium name="The Broad Institute Genomics Platform"/>
            <consortium name="The Broad Institute Genome Sequencing Center for Infectious Disease"/>
            <person name="Wu L."/>
            <person name="Ma J."/>
        </authorList>
    </citation>
    <scope>NUCLEOTIDE SEQUENCE [LARGE SCALE GENOMIC DNA]</scope>
    <source>
        <strain evidence="3">JCM 17217</strain>
    </source>
</reference>
<evidence type="ECO:0000313" key="3">
    <source>
        <dbReference type="Proteomes" id="UP001501556"/>
    </source>
</evidence>
<gene>
    <name evidence="2" type="ORF">GCM10022407_31160</name>
</gene>
<keyword evidence="1" id="KW-0812">Transmembrane</keyword>
<evidence type="ECO:0000313" key="2">
    <source>
        <dbReference type="EMBL" id="GAA3983808.1"/>
    </source>
</evidence>